<dbReference type="InterPro" id="IPR035965">
    <property type="entry name" value="PAS-like_dom_sf"/>
</dbReference>
<feature type="domain" description="HPt" evidence="21">
    <location>
        <begin position="968"/>
        <end position="1064"/>
    </location>
</feature>
<evidence type="ECO:0000256" key="6">
    <source>
        <dbReference type="ARBA" id="ARBA00022679"/>
    </source>
</evidence>
<dbReference type="Gene3D" id="3.30.450.40">
    <property type="match status" value="1"/>
</dbReference>
<keyword evidence="11" id="KW-1133">Transmembrane helix</keyword>
<dbReference type="InterPro" id="IPR036890">
    <property type="entry name" value="HATPase_C_sf"/>
</dbReference>
<evidence type="ECO:0000256" key="7">
    <source>
        <dbReference type="ARBA" id="ARBA00022692"/>
    </source>
</evidence>
<dbReference type="NCBIfam" id="TIGR00229">
    <property type="entry name" value="sensory_box"/>
    <property type="match status" value="1"/>
</dbReference>
<dbReference type="PRINTS" id="PR00344">
    <property type="entry name" value="BCTRLSENSOR"/>
</dbReference>
<dbReference type="Pfam" id="PF00512">
    <property type="entry name" value="HisKA"/>
    <property type="match status" value="1"/>
</dbReference>
<evidence type="ECO:0000256" key="12">
    <source>
        <dbReference type="ARBA" id="ARBA00023012"/>
    </source>
</evidence>
<evidence type="ECO:0000256" key="4">
    <source>
        <dbReference type="ARBA" id="ARBA00022475"/>
    </source>
</evidence>
<dbReference type="EMBL" id="SMFL01000005">
    <property type="protein sequence ID" value="TDE14473.1"/>
    <property type="molecule type" value="Genomic_DNA"/>
</dbReference>
<dbReference type="PROSITE" id="PS50112">
    <property type="entry name" value="PAS"/>
    <property type="match status" value="1"/>
</dbReference>
<keyword evidence="7" id="KW-0812">Transmembrane</keyword>
<comment type="subcellular location">
    <subcellularLocation>
        <location evidence="2">Cell membrane</location>
        <topology evidence="2">Multi-pass membrane protein</topology>
    </subcellularLocation>
</comment>
<protein>
    <recommendedName>
        <fullName evidence="15">Sensory/regulatory protein RpfC</fullName>
        <ecNumber evidence="3">2.7.13.3</ecNumber>
    </recommendedName>
</protein>
<dbReference type="InterPro" id="IPR013655">
    <property type="entry name" value="PAS_fold_3"/>
</dbReference>
<dbReference type="FunFam" id="1.10.287.130:FF:000002">
    <property type="entry name" value="Two-component osmosensing histidine kinase"/>
    <property type="match status" value="1"/>
</dbReference>
<evidence type="ECO:0000256" key="2">
    <source>
        <dbReference type="ARBA" id="ARBA00004651"/>
    </source>
</evidence>
<dbReference type="SUPFAM" id="SSF55874">
    <property type="entry name" value="ATPase domain of HSP90 chaperone/DNA topoisomerase II/histidine kinase"/>
    <property type="match status" value="1"/>
</dbReference>
<dbReference type="InterPro" id="IPR003661">
    <property type="entry name" value="HisK_dim/P_dom"/>
</dbReference>
<comment type="caution">
    <text evidence="22">The sequence shown here is derived from an EMBL/GenBank/DDBJ whole genome shotgun (WGS) entry which is preliminary data.</text>
</comment>
<keyword evidence="13" id="KW-0472">Membrane</keyword>
<dbReference type="InterPro" id="IPR029016">
    <property type="entry name" value="GAF-like_dom_sf"/>
</dbReference>
<evidence type="ECO:0000256" key="9">
    <source>
        <dbReference type="ARBA" id="ARBA00022777"/>
    </source>
</evidence>
<dbReference type="Proteomes" id="UP000294850">
    <property type="component" value="Unassembled WGS sequence"/>
</dbReference>
<evidence type="ECO:0000256" key="15">
    <source>
        <dbReference type="ARBA" id="ARBA00068150"/>
    </source>
</evidence>
<dbReference type="InterPro" id="IPR003594">
    <property type="entry name" value="HATPase_dom"/>
</dbReference>
<keyword evidence="4" id="KW-1003">Cell membrane</keyword>
<dbReference type="SMART" id="SM00448">
    <property type="entry name" value="REC"/>
    <property type="match status" value="2"/>
</dbReference>
<dbReference type="Pfam" id="PF13426">
    <property type="entry name" value="PAS_9"/>
    <property type="match status" value="1"/>
</dbReference>
<dbReference type="GO" id="GO:0000155">
    <property type="term" value="F:phosphorelay sensor kinase activity"/>
    <property type="evidence" value="ECO:0007669"/>
    <property type="project" value="InterPro"/>
</dbReference>
<reference evidence="22 23" key="1">
    <citation type="submission" date="2019-03" db="EMBL/GenBank/DDBJ databases">
        <title>Dyadobacter AR-3-6 sp. nov., isolated from arctic soil.</title>
        <authorList>
            <person name="Chaudhary D.K."/>
        </authorList>
    </citation>
    <scope>NUCLEOTIDE SEQUENCE [LARGE SCALE GENOMIC DNA]</scope>
    <source>
        <strain evidence="22 23">AR-3-6</strain>
    </source>
</reference>
<dbReference type="CDD" id="cd00082">
    <property type="entry name" value="HisKA"/>
    <property type="match status" value="1"/>
</dbReference>
<dbReference type="PANTHER" id="PTHR45339:SF1">
    <property type="entry name" value="HYBRID SIGNAL TRANSDUCTION HISTIDINE KINASE J"/>
    <property type="match status" value="1"/>
</dbReference>
<keyword evidence="8" id="KW-0547">Nucleotide-binding</keyword>
<dbReference type="Pfam" id="PF00072">
    <property type="entry name" value="Response_reg"/>
    <property type="match status" value="2"/>
</dbReference>
<dbReference type="Gene3D" id="1.10.287.130">
    <property type="match status" value="1"/>
</dbReference>
<evidence type="ECO:0000256" key="10">
    <source>
        <dbReference type="ARBA" id="ARBA00022840"/>
    </source>
</evidence>
<dbReference type="InterPro" id="IPR001789">
    <property type="entry name" value="Sig_transdc_resp-reg_receiver"/>
</dbReference>
<keyword evidence="23" id="KW-1185">Reference proteome</keyword>
<keyword evidence="5 17" id="KW-0597">Phosphoprotein</keyword>
<keyword evidence="10" id="KW-0067">ATP-binding</keyword>
<dbReference type="RefSeq" id="WP_131959057.1">
    <property type="nucleotide sequence ID" value="NZ_SMFL01000005.1"/>
</dbReference>
<dbReference type="SUPFAM" id="SSF47226">
    <property type="entry name" value="Histidine-containing phosphotransfer domain, HPT domain"/>
    <property type="match status" value="1"/>
</dbReference>
<sequence length="1064" mass="119802">MKNPSISDKEIIRLAALHAHAMPDTETEAEFDRIASLAALICDAPISMISFIDKDRKWVKSGSEVLMKEVERFNDICQFTLLTNELTEIQDLLLDEMFKDSLFVTESPFTRFYAGYPLVDMDGNALGNICVLDSKVRTLTKSQRESMKMLADQVMTLLAGQRKREEFRNFEKLFKLSSDLVCIAGTDGFFKKLNPAFEDLLGWEEDFLMQTSFLEFIHPEDRESTRTEIARLSAGNPVAKFTQRFRCKNGFYLTLQWLSTPDPVTGDLFSIGRNITESYQLEKDLLRAQEMLLQTNELARVGGWEMDVVKNQLYWTEVTKQIHQVHPDFVPNFQNWSRFFKDETSLQNLINVIRVATETGDGFTAELELTTDGGEKVWVRSIGKAEFEHGACKRLLGTFQDITNEIAHREELIQAKRLSEQASVAKTEFLANMSHEIRTPLNGIIGFTDLILKMQMDETQKQYLTIVNQSASTLLDIVNDVLDFAKIEAGKLELEINRCDINEIIARAADVIAFPVQSKGLEMLVNIPSGLPRFVWVDETRLKQILINLLSNASKFTRSGEIELKVLILAYEPETSDEMTCRFIVHDTGIGIKKEKEGDILEAFVQEDGSTTKRYGGAGLGLAIANKLLGMMGSRLQLASVYGVESTFFFDLTMKSEQGEPVVWQSIDSLNKVLIVDDNDNNRTILEGMLQLLQISSDQVKSGREALDCLASGYQYDAVLMDYNMPEMDGLETIRQIRKIYCEDPHQLPIVLLTSSADDATVIKACDELMVSHRLMKPLKLHDIFLCLSRLSLKDDVTSQITEVAAMDMHADVLLHVLIAEDNPVNMFLTKTIISKVAPNTKIYEARNGVEAVEFCKRQKPDLIFMDIQMPEMNGYEATAAIRALPKGKQISIVALTAGNVKGEREKCVAVGMDDFITKPFLPADIKQVFNQYPDFTVSVLAKKTFKAKLPFESHFSAEKLRNTYMHDQEFIREFLFLTREALGKGLADLNKCHKLKDFKGIQTAGHKLKGAASSAFLFGVTNIAASLEHLDSFENAAVGVLLADLEKEIELMLPILIQTENGG</sequence>
<dbReference type="Gene3D" id="3.30.450.20">
    <property type="entry name" value="PAS domain"/>
    <property type="match status" value="2"/>
</dbReference>
<feature type="domain" description="Response regulatory" evidence="19">
    <location>
        <begin position="672"/>
        <end position="792"/>
    </location>
</feature>
<name>A0A4R5DU73_9BACT</name>
<dbReference type="Pfam" id="PF08447">
    <property type="entry name" value="PAS_3"/>
    <property type="match status" value="1"/>
</dbReference>
<gene>
    <name evidence="22" type="ORF">E0F88_14840</name>
</gene>
<dbReference type="PANTHER" id="PTHR45339">
    <property type="entry name" value="HYBRID SIGNAL TRANSDUCTION HISTIDINE KINASE J"/>
    <property type="match status" value="1"/>
</dbReference>
<feature type="modified residue" description="4-aspartylphosphate" evidence="17">
    <location>
        <position position="867"/>
    </location>
</feature>
<evidence type="ECO:0000313" key="23">
    <source>
        <dbReference type="Proteomes" id="UP000294850"/>
    </source>
</evidence>
<evidence type="ECO:0000259" key="21">
    <source>
        <dbReference type="PROSITE" id="PS50894"/>
    </source>
</evidence>
<evidence type="ECO:0000259" key="18">
    <source>
        <dbReference type="PROSITE" id="PS50109"/>
    </source>
</evidence>
<evidence type="ECO:0000256" key="13">
    <source>
        <dbReference type="ARBA" id="ARBA00023136"/>
    </source>
</evidence>
<dbReference type="InterPro" id="IPR004358">
    <property type="entry name" value="Sig_transdc_His_kin-like_C"/>
</dbReference>
<dbReference type="InterPro" id="IPR011006">
    <property type="entry name" value="CheY-like_superfamily"/>
</dbReference>
<dbReference type="Pfam" id="PF01590">
    <property type="entry name" value="GAF"/>
    <property type="match status" value="1"/>
</dbReference>
<evidence type="ECO:0000259" key="19">
    <source>
        <dbReference type="PROSITE" id="PS50110"/>
    </source>
</evidence>
<dbReference type="InterPro" id="IPR008207">
    <property type="entry name" value="Sig_transdc_His_kin_Hpt_dom"/>
</dbReference>
<accession>A0A4R5DU73</accession>
<evidence type="ECO:0000256" key="3">
    <source>
        <dbReference type="ARBA" id="ARBA00012438"/>
    </source>
</evidence>
<dbReference type="CDD" id="cd16922">
    <property type="entry name" value="HATPase_EvgS-ArcB-TorS-like"/>
    <property type="match status" value="1"/>
</dbReference>
<dbReference type="Gene3D" id="1.20.120.160">
    <property type="entry name" value="HPT domain"/>
    <property type="match status" value="1"/>
</dbReference>
<feature type="domain" description="Histidine kinase" evidence="18">
    <location>
        <begin position="432"/>
        <end position="656"/>
    </location>
</feature>
<dbReference type="GO" id="GO:0005886">
    <property type="term" value="C:plasma membrane"/>
    <property type="evidence" value="ECO:0007669"/>
    <property type="project" value="UniProtKB-SubCell"/>
</dbReference>
<evidence type="ECO:0000256" key="16">
    <source>
        <dbReference type="PROSITE-ProRule" id="PRU00110"/>
    </source>
</evidence>
<feature type="domain" description="Response regulatory" evidence="19">
    <location>
        <begin position="816"/>
        <end position="934"/>
    </location>
</feature>
<dbReference type="PROSITE" id="PS50110">
    <property type="entry name" value="RESPONSE_REGULATORY"/>
    <property type="match status" value="2"/>
</dbReference>
<dbReference type="OrthoDB" id="9811889at2"/>
<dbReference type="CDD" id="cd17546">
    <property type="entry name" value="REC_hyHK_CKI1_RcsC-like"/>
    <property type="match status" value="2"/>
</dbReference>
<dbReference type="Gene3D" id="3.40.50.2300">
    <property type="match status" value="2"/>
</dbReference>
<evidence type="ECO:0000256" key="8">
    <source>
        <dbReference type="ARBA" id="ARBA00022741"/>
    </source>
</evidence>
<dbReference type="Gene3D" id="3.30.565.10">
    <property type="entry name" value="Histidine kinase-like ATPase, C-terminal domain"/>
    <property type="match status" value="1"/>
</dbReference>
<dbReference type="SMART" id="SM00387">
    <property type="entry name" value="HATPase_c"/>
    <property type="match status" value="1"/>
</dbReference>
<evidence type="ECO:0000256" key="14">
    <source>
        <dbReference type="ARBA" id="ARBA00064003"/>
    </source>
</evidence>
<feature type="modified residue" description="4-aspartylphosphate" evidence="17">
    <location>
        <position position="722"/>
    </location>
</feature>
<keyword evidence="6" id="KW-0808">Transferase</keyword>
<dbReference type="AlphaFoldDB" id="A0A4R5DU73"/>
<dbReference type="PROSITE" id="PS50109">
    <property type="entry name" value="HIS_KIN"/>
    <property type="match status" value="1"/>
</dbReference>
<evidence type="ECO:0000256" key="1">
    <source>
        <dbReference type="ARBA" id="ARBA00000085"/>
    </source>
</evidence>
<dbReference type="CDD" id="cd00130">
    <property type="entry name" value="PAS"/>
    <property type="match status" value="1"/>
</dbReference>
<evidence type="ECO:0000256" key="11">
    <source>
        <dbReference type="ARBA" id="ARBA00022989"/>
    </source>
</evidence>
<evidence type="ECO:0000256" key="5">
    <source>
        <dbReference type="ARBA" id="ARBA00022553"/>
    </source>
</evidence>
<dbReference type="InterPro" id="IPR036097">
    <property type="entry name" value="HisK_dim/P_sf"/>
</dbReference>
<proteinExistence type="predicted"/>
<comment type="subunit">
    <text evidence="14">At low DSF concentrations, interacts with RpfF.</text>
</comment>
<dbReference type="Pfam" id="PF02518">
    <property type="entry name" value="HATPase_c"/>
    <property type="match status" value="1"/>
</dbReference>
<evidence type="ECO:0000259" key="20">
    <source>
        <dbReference type="PROSITE" id="PS50112"/>
    </source>
</evidence>
<dbReference type="SUPFAM" id="SSF55781">
    <property type="entry name" value="GAF domain-like"/>
    <property type="match status" value="1"/>
</dbReference>
<dbReference type="EC" id="2.7.13.3" evidence="3"/>
<organism evidence="22 23">
    <name type="scientific">Dyadobacter psychrotolerans</name>
    <dbReference type="NCBI Taxonomy" id="2541721"/>
    <lineage>
        <taxon>Bacteria</taxon>
        <taxon>Pseudomonadati</taxon>
        <taxon>Bacteroidota</taxon>
        <taxon>Cytophagia</taxon>
        <taxon>Cytophagales</taxon>
        <taxon>Spirosomataceae</taxon>
        <taxon>Dyadobacter</taxon>
    </lineage>
</organism>
<dbReference type="InterPro" id="IPR005467">
    <property type="entry name" value="His_kinase_dom"/>
</dbReference>
<dbReference type="SUPFAM" id="SSF55785">
    <property type="entry name" value="PYP-like sensor domain (PAS domain)"/>
    <property type="match status" value="2"/>
</dbReference>
<evidence type="ECO:0000313" key="22">
    <source>
        <dbReference type="EMBL" id="TDE14473.1"/>
    </source>
</evidence>
<dbReference type="PROSITE" id="PS50894">
    <property type="entry name" value="HPT"/>
    <property type="match status" value="1"/>
</dbReference>
<comment type="catalytic activity">
    <reaction evidence="1">
        <text>ATP + protein L-histidine = ADP + protein N-phospho-L-histidine.</text>
        <dbReference type="EC" id="2.7.13.3"/>
    </reaction>
</comment>
<keyword evidence="12" id="KW-0902">Two-component regulatory system</keyword>
<dbReference type="SUPFAM" id="SSF52172">
    <property type="entry name" value="CheY-like"/>
    <property type="match status" value="2"/>
</dbReference>
<dbReference type="GO" id="GO:0005524">
    <property type="term" value="F:ATP binding"/>
    <property type="evidence" value="ECO:0007669"/>
    <property type="project" value="UniProtKB-KW"/>
</dbReference>
<feature type="domain" description="PAS" evidence="20">
    <location>
        <begin position="166"/>
        <end position="236"/>
    </location>
</feature>
<feature type="modified residue" description="Phosphohistidine" evidence="16">
    <location>
        <position position="1007"/>
    </location>
</feature>
<dbReference type="SUPFAM" id="SSF47384">
    <property type="entry name" value="Homodimeric domain of signal transducing histidine kinase"/>
    <property type="match status" value="1"/>
</dbReference>
<dbReference type="SMART" id="SM00388">
    <property type="entry name" value="HisKA"/>
    <property type="match status" value="1"/>
</dbReference>
<dbReference type="InterPro" id="IPR003018">
    <property type="entry name" value="GAF"/>
</dbReference>
<dbReference type="InterPro" id="IPR036641">
    <property type="entry name" value="HPT_dom_sf"/>
</dbReference>
<dbReference type="InterPro" id="IPR000014">
    <property type="entry name" value="PAS"/>
</dbReference>
<keyword evidence="9" id="KW-0418">Kinase</keyword>
<evidence type="ECO:0000256" key="17">
    <source>
        <dbReference type="PROSITE-ProRule" id="PRU00169"/>
    </source>
</evidence>
<dbReference type="SMART" id="SM00091">
    <property type="entry name" value="PAS"/>
    <property type="match status" value="1"/>
</dbReference>
<dbReference type="SMART" id="SM00065">
    <property type="entry name" value="GAF"/>
    <property type="match status" value="1"/>
</dbReference>
<dbReference type="FunFam" id="3.30.565.10:FF:000010">
    <property type="entry name" value="Sensor histidine kinase RcsC"/>
    <property type="match status" value="1"/>
</dbReference>